<keyword evidence="1" id="KW-0547">Nucleotide-binding</keyword>
<dbReference type="EMBL" id="QRVK01000002">
    <property type="protein sequence ID" value="RGS44038.1"/>
    <property type="molecule type" value="Genomic_DNA"/>
</dbReference>
<dbReference type="SUPFAM" id="SSF52540">
    <property type="entry name" value="P-loop containing nucleoside triphosphate hydrolases"/>
    <property type="match status" value="1"/>
</dbReference>
<evidence type="ECO:0000259" key="3">
    <source>
        <dbReference type="Pfam" id="PF19568"/>
    </source>
</evidence>
<dbReference type="Gene3D" id="3.40.50.300">
    <property type="entry name" value="P-loop containing nucleotide triphosphate hydrolases"/>
    <property type="match status" value="1"/>
</dbReference>
<dbReference type="PANTHER" id="PTHR20953">
    <property type="entry name" value="KINASE-RELATED"/>
    <property type="match status" value="1"/>
</dbReference>
<comment type="caution">
    <text evidence="4">The sequence shown here is derived from an EMBL/GenBank/DDBJ whole genome shotgun (WGS) entry which is preliminary data.</text>
</comment>
<sequence length="310" mass="34417">MCGEDVLRLLPVRIRCMVEKLKLDFSRLWEIRLRVNSPFILRYEDSEIYVDSRGMKTDDAAKAYIVTARDVNDTLECVCNHSLYAYEDEIRQGFVTVCGGHRVGVAGKIILDGNRIKCIRHISFLNIRVAHEIKGCSNRVMQYIVSGGRLLNTLIVSAPCHGKTTLLRDIIRVVSNSGTTVGVVDERSEIAACYKGIPQNDVGIRTDVLDCCPKAAGMMMLVRTMAPELIAVDEIGGPADVDAIFGVVNCGCRLLATAHGYSIDDVRERTGIRRLVENRVFERYVVLGGEKAGQVSDIFDGQGNRLCWCE</sequence>
<dbReference type="GO" id="GO:0005524">
    <property type="term" value="F:ATP binding"/>
    <property type="evidence" value="ECO:0007669"/>
    <property type="project" value="UniProtKB-KW"/>
</dbReference>
<proteinExistence type="predicted"/>
<evidence type="ECO:0000256" key="1">
    <source>
        <dbReference type="ARBA" id="ARBA00022741"/>
    </source>
</evidence>
<dbReference type="RefSeq" id="WP_022058469.1">
    <property type="nucleotide sequence ID" value="NZ_CABIWG010000004.1"/>
</dbReference>
<dbReference type="Pfam" id="PF19568">
    <property type="entry name" value="Spore_III_AA"/>
    <property type="match status" value="1"/>
</dbReference>
<dbReference type="GeneID" id="92831838"/>
<evidence type="ECO:0000313" key="4">
    <source>
        <dbReference type="EMBL" id="RGS44038.1"/>
    </source>
</evidence>
<keyword evidence="2" id="KW-0067">ATP-binding</keyword>
<dbReference type="PANTHER" id="PTHR20953:SF3">
    <property type="entry name" value="P-LOOP CONTAINING NUCLEOSIDE TRIPHOSPHATE HYDROLASES SUPERFAMILY PROTEIN"/>
    <property type="match status" value="1"/>
</dbReference>
<protein>
    <submittedName>
        <fullName evidence="4">Stage III sporulation protein AA</fullName>
    </submittedName>
</protein>
<feature type="domain" description="Stage III sporulation protein AA AAA+ ATPase" evidence="3">
    <location>
        <begin position="4"/>
        <end position="306"/>
    </location>
</feature>
<gene>
    <name evidence="4" type="primary">spoIIIAA</name>
    <name evidence="4" type="ORF">DWX94_01165</name>
</gene>
<organism evidence="4 5">
    <name type="scientific">Coprococcus eutactus</name>
    <dbReference type="NCBI Taxonomy" id="33043"/>
    <lineage>
        <taxon>Bacteria</taxon>
        <taxon>Bacillati</taxon>
        <taxon>Bacillota</taxon>
        <taxon>Clostridia</taxon>
        <taxon>Lachnospirales</taxon>
        <taxon>Lachnospiraceae</taxon>
        <taxon>Coprococcus</taxon>
    </lineage>
</organism>
<dbReference type="InterPro" id="IPR045735">
    <property type="entry name" value="Spore_III_AA_AAA+_ATPase"/>
</dbReference>
<dbReference type="InterPro" id="IPR027417">
    <property type="entry name" value="P-loop_NTPase"/>
</dbReference>
<accession>A0A3R5ZQF0</accession>
<evidence type="ECO:0000256" key="2">
    <source>
        <dbReference type="ARBA" id="ARBA00022840"/>
    </source>
</evidence>
<evidence type="ECO:0000313" key="5">
    <source>
        <dbReference type="Proteomes" id="UP000283295"/>
    </source>
</evidence>
<dbReference type="InterPro" id="IPR014217">
    <property type="entry name" value="Spore_III_AA"/>
</dbReference>
<reference evidence="4 5" key="1">
    <citation type="submission" date="2018-08" db="EMBL/GenBank/DDBJ databases">
        <title>A genome reference for cultivated species of the human gut microbiota.</title>
        <authorList>
            <person name="Zou Y."/>
            <person name="Xue W."/>
            <person name="Luo G."/>
        </authorList>
    </citation>
    <scope>NUCLEOTIDE SEQUENCE [LARGE SCALE GENOMIC DNA]</scope>
    <source>
        <strain evidence="4 5">AF22-21</strain>
    </source>
</reference>
<dbReference type="AlphaFoldDB" id="A0A3R5ZQF0"/>
<dbReference type="OrthoDB" id="9768243at2"/>
<name>A0A3R5ZQF0_9FIRM</name>
<dbReference type="NCBIfam" id="TIGR02858">
    <property type="entry name" value="spore_III_AA"/>
    <property type="match status" value="1"/>
</dbReference>
<dbReference type="Proteomes" id="UP000283295">
    <property type="component" value="Unassembled WGS sequence"/>
</dbReference>